<dbReference type="EMBL" id="FNIE01000002">
    <property type="protein sequence ID" value="SDN02380.1"/>
    <property type="molecule type" value="Genomic_DNA"/>
</dbReference>
<evidence type="ECO:0000259" key="2">
    <source>
        <dbReference type="Pfam" id="PF02514"/>
    </source>
</evidence>
<feature type="region of interest" description="Disordered" evidence="1">
    <location>
        <begin position="385"/>
        <end position="411"/>
    </location>
</feature>
<reference evidence="3 4" key="1">
    <citation type="submission" date="2016-10" db="EMBL/GenBank/DDBJ databases">
        <authorList>
            <person name="de Groot N.N."/>
        </authorList>
    </citation>
    <scope>NUCLEOTIDE SEQUENCE [LARGE SCALE GENOMIC DNA]</scope>
    <source>
        <strain evidence="3 4">CGMCC 4.2022</strain>
    </source>
</reference>
<keyword evidence="4" id="KW-1185">Reference proteome</keyword>
<feature type="region of interest" description="Disordered" evidence="1">
    <location>
        <begin position="1228"/>
        <end position="1248"/>
    </location>
</feature>
<dbReference type="PANTHER" id="PTHR44119:SF4">
    <property type="entry name" value="AEROBIC COBALTOCHELATASE SUBUNIT COBN"/>
    <property type="match status" value="1"/>
</dbReference>
<dbReference type="NCBIfam" id="TIGR02257">
    <property type="entry name" value="cobalto_cobN"/>
    <property type="match status" value="1"/>
</dbReference>
<dbReference type="CDD" id="cd10150">
    <property type="entry name" value="CobN_like"/>
    <property type="match status" value="1"/>
</dbReference>
<gene>
    <name evidence="3" type="ORF">SAMN05216259_102355</name>
</gene>
<evidence type="ECO:0000313" key="4">
    <source>
        <dbReference type="Proteomes" id="UP000199341"/>
    </source>
</evidence>
<dbReference type="InterPro" id="IPR011953">
    <property type="entry name" value="Cobalto_CobN"/>
</dbReference>
<dbReference type="Proteomes" id="UP000199341">
    <property type="component" value="Unassembled WGS sequence"/>
</dbReference>
<dbReference type="GO" id="GO:0051116">
    <property type="term" value="F:cobaltochelatase activity"/>
    <property type="evidence" value="ECO:0007669"/>
    <property type="project" value="InterPro"/>
</dbReference>
<dbReference type="InterPro" id="IPR003672">
    <property type="entry name" value="CobN/Mg_chltase"/>
</dbReference>
<accession>A0A1G9Y025</accession>
<evidence type="ECO:0000256" key="1">
    <source>
        <dbReference type="SAM" id="MobiDB-lite"/>
    </source>
</evidence>
<dbReference type="AlphaFoldDB" id="A0A1G9Y025"/>
<feature type="domain" description="CobN/magnesium chelatase" evidence="2">
    <location>
        <begin position="101"/>
        <end position="1212"/>
    </location>
</feature>
<dbReference type="GO" id="GO:0009236">
    <property type="term" value="P:cobalamin biosynthetic process"/>
    <property type="evidence" value="ECO:0007669"/>
    <property type="project" value="InterPro"/>
</dbReference>
<organism evidence="3 4">
    <name type="scientific">Actinacidiphila guanduensis</name>
    <dbReference type="NCBI Taxonomy" id="310781"/>
    <lineage>
        <taxon>Bacteria</taxon>
        <taxon>Bacillati</taxon>
        <taxon>Actinomycetota</taxon>
        <taxon>Actinomycetes</taxon>
        <taxon>Kitasatosporales</taxon>
        <taxon>Streptomycetaceae</taxon>
        <taxon>Actinacidiphila</taxon>
    </lineage>
</organism>
<sequence length="1248" mass="132546">MAILLVSTSDTDLLSARAAGGPVGYRVANPARTAAAEVAALAEGAELVVVRLLGGLRVWEDGLAAVRATGLPVVVLSGEQAPDAQLMAASTVPIGIAAEAHAYLAHGGPANLDQLARFLCDTVLLTGHGFEPPAAAPSWGPLERTASREVAQDAPAVAVLYYRAHHMSGNTAFVEALCAAIEEAGGRAMPYYVASLRAPEPGLLAELAAADAVVTTVLAAGGTRPADASAGGDDEAWDAGALTGLDIPVLQALCLTGSRADWAASDEGVSPLDAASQIAVPEFDGRLITVPFSFKEFDAEGLPAYVADPERAARVAGIAVRHARLRHIPPERKRLALVLSAYPTKHSRIGNAVGLDTPASAMALLGRLREAGYDLGTEPIPGLDTEYGTGDDAGQEPGGAAAADGEGAGGTAHPGDALIRALIDAGGHDQDWLTEEQLARNPVRVPAADYRRWYATLPAELREAVERHWGAPPGEMFVDRSRNPEGDIVLAALRYGNLLVLIQPPRGFGENPIAIYHDPDLPPSHHYLAAYHWIAADRADGGFGADAMIHLGKHGNLEWLPGKNAGLSAACGPDAVLGDLPLIYPFLVNDPGEGTQAKRRAHATLVDHLVPPMARADSYGDIARLEQLMDEHAQIAAMDPAKLPAVRAQIWTLIQAARLDHDLGLSDRPDDEGFDDFLLHVDGWLCEIKDAQIRDGLHVLGSAPEGAARVDLVLAILRARQIWGGTSALPGLREALGLDESAATRTAADDAEARARALVQAMEDAGWRPDAVPGVLAAQGHGEGGQLAVVLDFAAREVVPRLAATTAELDRTLHALAGGFVPAGPSGSPLRGLVNVLPTGRNFYSVDPKAVPSRLAWETGQALADSLLARYREDTGDWPASVGLSLWGTSAMRTAGDDIAEALALLGVRPVWDDASRRVTGLEPVPPAELGRPRIDVTLRISGFFRDAFPHTVALLDDAVRLVAGLDEPDEVNHVRAHARADLAEHGDERRATTRIFGSRPGTYGAGLLQLIDSRDWRTDADLAEVYTVWGGYAYGRGLDGRPARDEMETAYRRIAVAAKNTDTREHDIADSDDYFQYHGGMVAAVRALRGTAPAAYIGDSTRPETVRTRSLVEETSRVFRARVVNPRWIEAMRRHGYKGAFELAATVDYLFGYDATTGVVADWMYDRITQSYLLDPENRAFLQSANPWALHGIAERLLEAQSRGMWAEPDPAVLAELRRILLDTEGELEGAAGEGDDGDDGDDAAGA</sequence>
<dbReference type="Pfam" id="PF02514">
    <property type="entry name" value="CobN-Mg_chel"/>
    <property type="match status" value="1"/>
</dbReference>
<dbReference type="STRING" id="310781.SAMN05216259_102355"/>
<dbReference type="RefSeq" id="WP_093783039.1">
    <property type="nucleotide sequence ID" value="NZ_FNIE01000002.1"/>
</dbReference>
<protein>
    <submittedName>
        <fullName evidence="3">Cobaltochelatase CobN</fullName>
    </submittedName>
</protein>
<evidence type="ECO:0000313" key="3">
    <source>
        <dbReference type="EMBL" id="SDN02380.1"/>
    </source>
</evidence>
<name>A0A1G9Y025_9ACTN</name>
<proteinExistence type="predicted"/>
<dbReference type="PANTHER" id="PTHR44119">
    <property type="entry name" value="MAGNESIUM-CHELATASE SUBUNIT CHLH, CHLOROPLASTIC"/>
    <property type="match status" value="1"/>
</dbReference>
<dbReference type="OrthoDB" id="9757976at2"/>